<evidence type="ECO:0000313" key="2">
    <source>
        <dbReference type="Proteomes" id="UP000800082"/>
    </source>
</evidence>
<dbReference type="AlphaFoldDB" id="A0A6A5R8U2"/>
<dbReference type="GeneID" id="54346467"/>
<protein>
    <submittedName>
        <fullName evidence="1">Uncharacterized protein</fullName>
    </submittedName>
</protein>
<dbReference type="RefSeq" id="XP_033444897.1">
    <property type="nucleotide sequence ID" value="XM_033588820.1"/>
</dbReference>
<reference evidence="1" key="1">
    <citation type="journal article" date="2020" name="Stud. Mycol.">
        <title>101 Dothideomycetes genomes: a test case for predicting lifestyles and emergence of pathogens.</title>
        <authorList>
            <person name="Haridas S."/>
            <person name="Albert R."/>
            <person name="Binder M."/>
            <person name="Bloem J."/>
            <person name="Labutti K."/>
            <person name="Salamov A."/>
            <person name="Andreopoulos B."/>
            <person name="Baker S."/>
            <person name="Barry K."/>
            <person name="Bills G."/>
            <person name="Bluhm B."/>
            <person name="Cannon C."/>
            <person name="Castanera R."/>
            <person name="Culley D."/>
            <person name="Daum C."/>
            <person name="Ezra D."/>
            <person name="Gonzalez J."/>
            <person name="Henrissat B."/>
            <person name="Kuo A."/>
            <person name="Liang C."/>
            <person name="Lipzen A."/>
            <person name="Lutzoni F."/>
            <person name="Magnuson J."/>
            <person name="Mondo S."/>
            <person name="Nolan M."/>
            <person name="Ohm R."/>
            <person name="Pangilinan J."/>
            <person name="Park H.-J."/>
            <person name="Ramirez L."/>
            <person name="Alfaro M."/>
            <person name="Sun H."/>
            <person name="Tritt A."/>
            <person name="Yoshinaga Y."/>
            <person name="Zwiers L.-H."/>
            <person name="Turgeon B."/>
            <person name="Goodwin S."/>
            <person name="Spatafora J."/>
            <person name="Crous P."/>
            <person name="Grigoriev I."/>
        </authorList>
    </citation>
    <scope>NUCLEOTIDE SEQUENCE</scope>
    <source>
        <strain evidence="1">CBS 183.55</strain>
    </source>
</reference>
<sequence>MARVLTSIAPPACRRCFYRFPHFVVLATYPTIAENCGPEFTTAVTPVVGIRVMPSFESREIVGSWRLSTIEMPKTKAAQQDIVLRLCLEGIAAPEAAITTINADRHLHLEPIDPDAEDFQQMKESCCDQLAHWKDFLSSPQRKIALDRAADQLEDIKYKLGKDESFKLDASAQGSWRLHVDPQLPLHAFYVQEVTGQYTNERLHAGGDTETVCR</sequence>
<name>A0A6A5R8U2_9PLEO</name>
<proteinExistence type="predicted"/>
<organism evidence="1 2">
    <name type="scientific">Didymella exigua CBS 183.55</name>
    <dbReference type="NCBI Taxonomy" id="1150837"/>
    <lineage>
        <taxon>Eukaryota</taxon>
        <taxon>Fungi</taxon>
        <taxon>Dikarya</taxon>
        <taxon>Ascomycota</taxon>
        <taxon>Pezizomycotina</taxon>
        <taxon>Dothideomycetes</taxon>
        <taxon>Pleosporomycetidae</taxon>
        <taxon>Pleosporales</taxon>
        <taxon>Pleosporineae</taxon>
        <taxon>Didymellaceae</taxon>
        <taxon>Didymella</taxon>
    </lineage>
</organism>
<gene>
    <name evidence="1" type="ORF">M421DRAFT_273163</name>
</gene>
<accession>A0A6A5R8U2</accession>
<evidence type="ECO:0000313" key="1">
    <source>
        <dbReference type="EMBL" id="KAF1924645.1"/>
    </source>
</evidence>
<keyword evidence="2" id="KW-1185">Reference proteome</keyword>
<dbReference type="Proteomes" id="UP000800082">
    <property type="component" value="Unassembled WGS sequence"/>
</dbReference>
<dbReference type="EMBL" id="ML978991">
    <property type="protein sequence ID" value="KAF1924645.1"/>
    <property type="molecule type" value="Genomic_DNA"/>
</dbReference>